<name>A0A545SXQ1_9PROT</name>
<proteinExistence type="predicted"/>
<protein>
    <submittedName>
        <fullName evidence="1">Uncharacterized protein</fullName>
    </submittedName>
</protein>
<keyword evidence="2" id="KW-1185">Reference proteome</keyword>
<dbReference type="OrthoDB" id="7365226at2"/>
<dbReference type="AlphaFoldDB" id="A0A545SXQ1"/>
<dbReference type="EMBL" id="VHSH01000021">
    <property type="protein sequence ID" value="TQV69740.1"/>
    <property type="molecule type" value="Genomic_DNA"/>
</dbReference>
<comment type="caution">
    <text evidence="1">The sequence shown here is derived from an EMBL/GenBank/DDBJ whole genome shotgun (WGS) entry which is preliminary data.</text>
</comment>
<organism evidence="1 2">
    <name type="scientific">Denitrobaculum tricleocarpae</name>
    <dbReference type="NCBI Taxonomy" id="2591009"/>
    <lineage>
        <taxon>Bacteria</taxon>
        <taxon>Pseudomonadati</taxon>
        <taxon>Pseudomonadota</taxon>
        <taxon>Alphaproteobacteria</taxon>
        <taxon>Rhodospirillales</taxon>
        <taxon>Rhodospirillaceae</taxon>
        <taxon>Denitrobaculum</taxon>
    </lineage>
</organism>
<dbReference type="Proteomes" id="UP000315252">
    <property type="component" value="Unassembled WGS sequence"/>
</dbReference>
<evidence type="ECO:0000313" key="2">
    <source>
        <dbReference type="Proteomes" id="UP000315252"/>
    </source>
</evidence>
<evidence type="ECO:0000313" key="1">
    <source>
        <dbReference type="EMBL" id="TQV69740.1"/>
    </source>
</evidence>
<gene>
    <name evidence="1" type="ORF">FKG95_28810</name>
</gene>
<sequence length="59" mass="6589">MSNETNFLITYGLHHFVTHAQSAGKHIFTISGRESQKLIRHAKSLIAGHYGNTARIRVA</sequence>
<reference evidence="1 2" key="1">
    <citation type="submission" date="2019-06" db="EMBL/GenBank/DDBJ databases">
        <title>Whole genome sequence for Rhodospirillaceae sp. R148.</title>
        <authorList>
            <person name="Wang G."/>
        </authorList>
    </citation>
    <scope>NUCLEOTIDE SEQUENCE [LARGE SCALE GENOMIC DNA]</scope>
    <source>
        <strain evidence="1 2">R148</strain>
    </source>
</reference>
<dbReference type="RefSeq" id="WP_142899931.1">
    <property type="nucleotide sequence ID" value="NZ_ML660072.1"/>
</dbReference>
<accession>A0A545SXQ1</accession>